<proteinExistence type="predicted"/>
<keyword evidence="1" id="KW-0812">Transmembrane</keyword>
<reference evidence="2 3" key="1">
    <citation type="submission" date="2017-01" db="EMBL/GenBank/DDBJ databases">
        <authorList>
            <person name="Mah S.A."/>
            <person name="Swanson W.J."/>
            <person name="Moy G.W."/>
            <person name="Vacquier V.D."/>
        </authorList>
    </citation>
    <scope>NUCLEOTIDE SEQUENCE [LARGE SCALE GENOMIC DNA]</scope>
    <source>
        <strain evidence="2 3">DSM 16927</strain>
    </source>
</reference>
<evidence type="ECO:0000313" key="2">
    <source>
        <dbReference type="EMBL" id="SIS60942.1"/>
    </source>
</evidence>
<dbReference type="AlphaFoldDB" id="A0A1N7KH68"/>
<organism evidence="2 3">
    <name type="scientific">Chryseobacterium joostei</name>
    <dbReference type="NCBI Taxonomy" id="112234"/>
    <lineage>
        <taxon>Bacteria</taxon>
        <taxon>Pseudomonadati</taxon>
        <taxon>Bacteroidota</taxon>
        <taxon>Flavobacteriia</taxon>
        <taxon>Flavobacteriales</taxon>
        <taxon>Weeksellaceae</taxon>
        <taxon>Chryseobacterium group</taxon>
        <taxon>Chryseobacterium</taxon>
    </lineage>
</organism>
<feature type="transmembrane region" description="Helical" evidence="1">
    <location>
        <begin position="12"/>
        <end position="30"/>
    </location>
</feature>
<dbReference type="EMBL" id="FTNZ01000012">
    <property type="protein sequence ID" value="SIS60942.1"/>
    <property type="molecule type" value="Genomic_DNA"/>
</dbReference>
<keyword evidence="1" id="KW-0472">Membrane</keyword>
<gene>
    <name evidence="2" type="ORF">SAMN05421768_11235</name>
</gene>
<accession>A0A1N7KH68</accession>
<name>A0A1N7KH68_9FLAO</name>
<keyword evidence="1" id="KW-1133">Transmembrane helix</keyword>
<evidence type="ECO:0000256" key="1">
    <source>
        <dbReference type="SAM" id="Phobius"/>
    </source>
</evidence>
<evidence type="ECO:0000313" key="3">
    <source>
        <dbReference type="Proteomes" id="UP000186106"/>
    </source>
</evidence>
<dbReference type="Proteomes" id="UP000186106">
    <property type="component" value="Unassembled WGS sequence"/>
</dbReference>
<protein>
    <submittedName>
        <fullName evidence="2">Uncharacterized protein</fullName>
    </submittedName>
</protein>
<sequence length="32" mass="3665">MKPHQDTLSPRMGIFLLFAAVILIMAVDKFNF</sequence>
<dbReference type="STRING" id="112234.SAMN05421768_11235"/>